<dbReference type="Proteomes" id="UP001596317">
    <property type="component" value="Unassembled WGS sequence"/>
</dbReference>
<protein>
    <submittedName>
        <fullName evidence="2">Uncharacterized protein</fullName>
    </submittedName>
</protein>
<feature type="compositionally biased region" description="Pro residues" evidence="1">
    <location>
        <begin position="39"/>
        <end position="54"/>
    </location>
</feature>
<feature type="region of interest" description="Disordered" evidence="1">
    <location>
        <begin position="1"/>
        <end position="146"/>
    </location>
</feature>
<feature type="compositionally biased region" description="Low complexity" evidence="1">
    <location>
        <begin position="24"/>
        <end position="38"/>
    </location>
</feature>
<dbReference type="RefSeq" id="WP_380059230.1">
    <property type="nucleotide sequence ID" value="NZ_JBHSWB010000003.1"/>
</dbReference>
<feature type="compositionally biased region" description="Basic and acidic residues" evidence="1">
    <location>
        <begin position="1"/>
        <end position="10"/>
    </location>
</feature>
<proteinExistence type="predicted"/>
<name>A0ABW1ZV47_9DEIO</name>
<organism evidence="2 3">
    <name type="scientific">Deinococcus multiflagellatus</name>
    <dbReference type="NCBI Taxonomy" id="1656887"/>
    <lineage>
        <taxon>Bacteria</taxon>
        <taxon>Thermotogati</taxon>
        <taxon>Deinococcota</taxon>
        <taxon>Deinococci</taxon>
        <taxon>Deinococcales</taxon>
        <taxon>Deinococcaceae</taxon>
        <taxon>Deinococcus</taxon>
    </lineage>
</organism>
<evidence type="ECO:0000313" key="2">
    <source>
        <dbReference type="EMBL" id="MFC6663520.1"/>
    </source>
</evidence>
<keyword evidence="3" id="KW-1185">Reference proteome</keyword>
<evidence type="ECO:0000256" key="1">
    <source>
        <dbReference type="SAM" id="MobiDB-lite"/>
    </source>
</evidence>
<accession>A0ABW1ZV47</accession>
<comment type="caution">
    <text evidence="2">The sequence shown here is derived from an EMBL/GenBank/DDBJ whole genome shotgun (WGS) entry which is preliminary data.</text>
</comment>
<gene>
    <name evidence="2" type="ORF">ACFP90_26220</name>
</gene>
<dbReference type="EMBL" id="JBHSWB010000003">
    <property type="protein sequence ID" value="MFC6663520.1"/>
    <property type="molecule type" value="Genomic_DNA"/>
</dbReference>
<evidence type="ECO:0000313" key="3">
    <source>
        <dbReference type="Proteomes" id="UP001596317"/>
    </source>
</evidence>
<sequence length="178" mass="18308">MQETDPRLAADRPSPAAPVPVAPPAAGVADDGAPHWAPAIPPGPAPTRPAPAPSLNPEAAWAAPEAPVPVAPAGEGRPQPQPVAQRQVADRSGHVPPAQPEPEAPVLPLAVKPDGTPAGEARAADVRPVPPAPTFVPQGPEAYTPAPLISRPRIWAPSRKGKFWRLTVALPRAPCPRP</sequence>
<reference evidence="3" key="1">
    <citation type="journal article" date="2019" name="Int. J. Syst. Evol. Microbiol.">
        <title>The Global Catalogue of Microorganisms (GCM) 10K type strain sequencing project: providing services to taxonomists for standard genome sequencing and annotation.</title>
        <authorList>
            <consortium name="The Broad Institute Genomics Platform"/>
            <consortium name="The Broad Institute Genome Sequencing Center for Infectious Disease"/>
            <person name="Wu L."/>
            <person name="Ma J."/>
        </authorList>
    </citation>
    <scope>NUCLEOTIDE SEQUENCE [LARGE SCALE GENOMIC DNA]</scope>
    <source>
        <strain evidence="3">CCUG 63830</strain>
    </source>
</reference>